<evidence type="ECO:0000313" key="4">
    <source>
        <dbReference type="Proteomes" id="UP000028007"/>
    </source>
</evidence>
<feature type="transmembrane region" description="Helical" evidence="1">
    <location>
        <begin position="63"/>
        <end position="80"/>
    </location>
</feature>
<evidence type="ECO:0000259" key="2">
    <source>
        <dbReference type="Pfam" id="PF22570"/>
    </source>
</evidence>
<proteinExistence type="predicted"/>
<keyword evidence="4" id="KW-1185">Reference proteome</keyword>
<dbReference type="PANTHER" id="PTHR40763:SF5">
    <property type="entry name" value="MEMBRANE PROTEIN"/>
    <property type="match status" value="1"/>
</dbReference>
<dbReference type="eggNOG" id="COG4758">
    <property type="taxonomic scope" value="Bacteria"/>
</dbReference>
<dbReference type="InterPro" id="IPR054331">
    <property type="entry name" value="LiaF_TM"/>
</dbReference>
<accession>A0A081PBD7</accession>
<dbReference type="OrthoDB" id="129627at2"/>
<evidence type="ECO:0000256" key="1">
    <source>
        <dbReference type="SAM" id="Phobius"/>
    </source>
</evidence>
<reference evidence="3 4" key="1">
    <citation type="journal article" date="1992" name="Int. J. Syst. Bacteriol.">
        <title>Sphingobacterium antarcticus sp. nov. a Psychrotrophic Bacterium from the Soils of Schirmacher Oasis, Antarctica.</title>
        <authorList>
            <person name="Shivaji S."/>
            <person name="Ray M.K."/>
            <person name="Rao N.S."/>
            <person name="Saiserr L."/>
            <person name="Jagannadham M.V."/>
            <person name="Kumar G.S."/>
            <person name="Reddy G."/>
            <person name="Bhargava P.M."/>
        </authorList>
    </citation>
    <scope>NUCLEOTIDE SEQUENCE [LARGE SCALE GENOMIC DNA]</scope>
    <source>
        <strain evidence="3 4">4BY</strain>
    </source>
</reference>
<feature type="transmembrane region" description="Helical" evidence="1">
    <location>
        <begin position="86"/>
        <end position="103"/>
    </location>
</feature>
<dbReference type="Pfam" id="PF22570">
    <property type="entry name" value="LiaF-TM"/>
    <property type="match status" value="1"/>
</dbReference>
<dbReference type="RefSeq" id="WP_037445309.1">
    <property type="nucleotide sequence ID" value="NZ_JNFF01000122.1"/>
</dbReference>
<name>A0A081PBD7_9SPHI</name>
<feature type="transmembrane region" description="Helical" evidence="1">
    <location>
        <begin position="35"/>
        <end position="56"/>
    </location>
</feature>
<keyword evidence="1" id="KW-0472">Membrane</keyword>
<evidence type="ECO:0000313" key="3">
    <source>
        <dbReference type="EMBL" id="KEQ28010.1"/>
    </source>
</evidence>
<organism evidence="3 4">
    <name type="scientific">Pedobacter antarcticus 4BY</name>
    <dbReference type="NCBI Taxonomy" id="1358423"/>
    <lineage>
        <taxon>Bacteria</taxon>
        <taxon>Pseudomonadati</taxon>
        <taxon>Bacteroidota</taxon>
        <taxon>Sphingobacteriia</taxon>
        <taxon>Sphingobacteriales</taxon>
        <taxon>Sphingobacteriaceae</taxon>
        <taxon>Pedobacter</taxon>
    </lineage>
</organism>
<keyword evidence="1" id="KW-0812">Transmembrane</keyword>
<dbReference type="PANTHER" id="PTHR40763">
    <property type="entry name" value="MEMBRANE PROTEIN-RELATED"/>
    <property type="match status" value="1"/>
</dbReference>
<feature type="domain" description="LiaF transmembrane" evidence="2">
    <location>
        <begin position="16"/>
        <end position="108"/>
    </location>
</feature>
<keyword evidence="1" id="KW-1133">Transmembrane helix</keyword>
<dbReference type="Proteomes" id="UP000028007">
    <property type="component" value="Unassembled WGS sequence"/>
</dbReference>
<protein>
    <recommendedName>
        <fullName evidence="2">LiaF transmembrane domain-containing protein</fullName>
    </recommendedName>
</protein>
<gene>
    <name evidence="3" type="ORF">N180_15045</name>
</gene>
<comment type="caution">
    <text evidence="3">The sequence shown here is derived from an EMBL/GenBank/DDBJ whole genome shotgun (WGS) entry which is preliminary data.</text>
</comment>
<dbReference type="EMBL" id="JNFF01000122">
    <property type="protein sequence ID" value="KEQ28010.1"/>
    <property type="molecule type" value="Genomic_DNA"/>
</dbReference>
<dbReference type="AlphaFoldDB" id="A0A081PBD7"/>
<sequence>MKNSYKSDKHTNRMWSGLILLLVGLFFLSRNFGFFLPQWLFSWHVILMVIGIIVGAKRNFIGGGWLVMVLIGGFFTLQRFSDLNFSTYYFPGIFIILGLYLILSPSRKLKKNNPFGDRPSADFKGDPLVNPVSDDAGTQDDQYGFSSGAPTNNTGDVIDLVNVFSGSKQQFYSKNLLGGEVVVVFSGAELNFIQSDFENTIAIEITAIFGGVKLIIPPHWVVKSEVTPIFGGLNDRRAVVTHIEGNPKVLVIRGTALLGGIDISNF</sequence>
<feature type="transmembrane region" description="Helical" evidence="1">
    <location>
        <begin position="12"/>
        <end position="29"/>
    </location>
</feature>